<dbReference type="EMBL" id="SULG01000108">
    <property type="protein sequence ID" value="TLD40345.1"/>
    <property type="molecule type" value="Genomic_DNA"/>
</dbReference>
<comment type="similarity">
    <text evidence="3">Belongs to the ATPase epsilon chain family.</text>
</comment>
<evidence type="ECO:0000256" key="1">
    <source>
        <dbReference type="ARBA" id="ARBA00003543"/>
    </source>
</evidence>
<accession>A0A533Q704</accession>
<evidence type="ECO:0000259" key="8">
    <source>
        <dbReference type="Pfam" id="PF02823"/>
    </source>
</evidence>
<name>A0A533Q704_9BACT</name>
<evidence type="ECO:0000256" key="6">
    <source>
        <dbReference type="ARBA" id="ARBA00023136"/>
    </source>
</evidence>
<evidence type="ECO:0000313" key="10">
    <source>
        <dbReference type="Proteomes" id="UP000319783"/>
    </source>
</evidence>
<protein>
    <submittedName>
        <fullName evidence="9">ATP synthase epsilon chain</fullName>
    </submittedName>
</protein>
<dbReference type="NCBIfam" id="TIGR03166">
    <property type="entry name" value="alt_F1F0_F1_eps"/>
    <property type="match status" value="1"/>
</dbReference>
<evidence type="ECO:0000256" key="3">
    <source>
        <dbReference type="ARBA" id="ARBA00005712"/>
    </source>
</evidence>
<keyword evidence="5" id="KW-0406">Ion transport</keyword>
<dbReference type="Gene3D" id="2.60.15.10">
    <property type="entry name" value="F0F1 ATP synthase delta/epsilon subunit, N-terminal"/>
    <property type="match status" value="1"/>
</dbReference>
<dbReference type="GO" id="GO:0045259">
    <property type="term" value="C:proton-transporting ATP synthase complex"/>
    <property type="evidence" value="ECO:0007669"/>
    <property type="project" value="UniProtKB-KW"/>
</dbReference>
<gene>
    <name evidence="9" type="ORF">JETT_3381</name>
</gene>
<keyword evidence="7" id="KW-0139">CF(1)</keyword>
<dbReference type="GO" id="GO:0046933">
    <property type="term" value="F:proton-transporting ATP synthase activity, rotational mechanism"/>
    <property type="evidence" value="ECO:0007669"/>
    <property type="project" value="InterPro"/>
</dbReference>
<dbReference type="Proteomes" id="UP000319783">
    <property type="component" value="Unassembled WGS sequence"/>
</dbReference>
<keyword evidence="4" id="KW-0813">Transport</keyword>
<dbReference type="InterPro" id="IPR001469">
    <property type="entry name" value="ATP_synth_F1_dsu/esu"/>
</dbReference>
<dbReference type="NCBIfam" id="NF004871">
    <property type="entry name" value="PRK06228.1"/>
    <property type="match status" value="1"/>
</dbReference>
<keyword evidence="7" id="KW-0066">ATP synthesis</keyword>
<evidence type="ECO:0000256" key="5">
    <source>
        <dbReference type="ARBA" id="ARBA00023065"/>
    </source>
</evidence>
<evidence type="ECO:0000313" key="9">
    <source>
        <dbReference type="EMBL" id="TLD40345.1"/>
    </source>
</evidence>
<evidence type="ECO:0000256" key="4">
    <source>
        <dbReference type="ARBA" id="ARBA00022448"/>
    </source>
</evidence>
<feature type="domain" description="ATP synthase F1 complex delta/epsilon subunit N-terminal" evidence="8">
    <location>
        <begin position="1"/>
        <end position="80"/>
    </location>
</feature>
<dbReference type="InterPro" id="IPR024037">
    <property type="entry name" value="Alt_ATP_synth_F1_esu"/>
</dbReference>
<dbReference type="GO" id="GO:0012505">
    <property type="term" value="C:endomembrane system"/>
    <property type="evidence" value="ECO:0007669"/>
    <property type="project" value="UniProtKB-SubCell"/>
</dbReference>
<comment type="function">
    <text evidence="1">Produces ATP from ADP in the presence of a proton gradient across the membrane.</text>
</comment>
<dbReference type="AlphaFoldDB" id="A0A533Q704"/>
<evidence type="ECO:0000256" key="2">
    <source>
        <dbReference type="ARBA" id="ARBA00004184"/>
    </source>
</evidence>
<proteinExistence type="inferred from homology"/>
<dbReference type="SUPFAM" id="SSF51344">
    <property type="entry name" value="Epsilon subunit of F1F0-ATP synthase N-terminal domain"/>
    <property type="match status" value="1"/>
</dbReference>
<dbReference type="InterPro" id="IPR036771">
    <property type="entry name" value="ATPsynth_dsu/esu_N"/>
</dbReference>
<dbReference type="Pfam" id="PF02823">
    <property type="entry name" value="ATP-synt_DE_N"/>
    <property type="match status" value="1"/>
</dbReference>
<organism evidence="9 10">
    <name type="scientific">Candidatus Jettenia ecosi</name>
    <dbReference type="NCBI Taxonomy" id="2494326"/>
    <lineage>
        <taxon>Bacteria</taxon>
        <taxon>Pseudomonadati</taxon>
        <taxon>Planctomycetota</taxon>
        <taxon>Candidatus Brocadiia</taxon>
        <taxon>Candidatus Brocadiales</taxon>
        <taxon>Candidatus Brocadiaceae</taxon>
        <taxon>Candidatus Jettenia</taxon>
    </lineage>
</organism>
<dbReference type="InterPro" id="IPR020546">
    <property type="entry name" value="ATP_synth_F1_dsu/esu_N"/>
</dbReference>
<comment type="subcellular location">
    <subcellularLocation>
        <location evidence="2">Endomembrane system</location>
        <topology evidence="2">Peripheral membrane protein</topology>
    </subcellularLocation>
</comment>
<dbReference type="CDD" id="cd12152">
    <property type="entry name" value="F1-ATPase_delta"/>
    <property type="match status" value="1"/>
</dbReference>
<comment type="caution">
    <text evidence="9">The sequence shown here is derived from an EMBL/GenBank/DDBJ whole genome shotgun (WGS) entry which is preliminary data.</text>
</comment>
<reference evidence="9 10" key="1">
    <citation type="submission" date="2019-04" db="EMBL/GenBank/DDBJ databases">
        <title>Genome of a novel bacterium Candidatus Jettenia ecosi reconstructed from metagenome of an anammox bioreactor.</title>
        <authorList>
            <person name="Mardanov A.V."/>
            <person name="Beletsky A.V."/>
            <person name="Ravin N.V."/>
            <person name="Botchkova E.A."/>
            <person name="Litti Y.V."/>
            <person name="Nozhevnikova A.N."/>
        </authorList>
    </citation>
    <scope>NUCLEOTIDE SEQUENCE [LARGE SCALE GENOMIC DNA]</scope>
    <source>
        <strain evidence="9">J2</strain>
    </source>
</reference>
<evidence type="ECO:0000256" key="7">
    <source>
        <dbReference type="ARBA" id="ARBA00023196"/>
    </source>
</evidence>
<sequence length="126" mass="13813">MKLKILLPAEIFIDQEVTKVTAEAENGCFCLLPRHVDFVTALVPGLLSFVSKAGKEEFIAVDEGILIKAGPEVLVSTRNAIGGLDLGTLRRTIEGQFEALSDQEKKARSVLANIEASFVRRFLKLK</sequence>
<keyword evidence="6" id="KW-0472">Membrane</keyword>